<feature type="region of interest" description="Disordered" evidence="1">
    <location>
        <begin position="42"/>
        <end position="64"/>
    </location>
</feature>
<dbReference type="InParanoid" id="B9RVX3"/>
<organism evidence="2 3">
    <name type="scientific">Ricinus communis</name>
    <name type="common">Castor bean</name>
    <dbReference type="NCBI Taxonomy" id="3988"/>
    <lineage>
        <taxon>Eukaryota</taxon>
        <taxon>Viridiplantae</taxon>
        <taxon>Streptophyta</taxon>
        <taxon>Embryophyta</taxon>
        <taxon>Tracheophyta</taxon>
        <taxon>Spermatophyta</taxon>
        <taxon>Magnoliopsida</taxon>
        <taxon>eudicotyledons</taxon>
        <taxon>Gunneridae</taxon>
        <taxon>Pentapetalae</taxon>
        <taxon>rosids</taxon>
        <taxon>fabids</taxon>
        <taxon>Malpighiales</taxon>
        <taxon>Euphorbiaceae</taxon>
        <taxon>Acalyphoideae</taxon>
        <taxon>Acalypheae</taxon>
        <taxon>Ricinus</taxon>
    </lineage>
</organism>
<keyword evidence="3" id="KW-1185">Reference proteome</keyword>
<sequence>MLEYSLDGGESSYELCRLKRSRKQSKKRKIGTINGDFVEVLGPDKRSRAEQESPNNFQESREAVDVVPCAEERDPRAAMHIPLPHNSGRISINIGDNQVKGSEPDTHLRIEQELPKSFGENLHENQKAAVDIVYSVEEKDAMTGMLAMPVPLPDDDSSLDLINFDDFSLGYDPNVVVEVSQLDKCSRVEQELPKNLNENQEAAAAIEGKELQKNFQEKKIKRWLLMWYQNLGKNLIYRPWQLLCLRLVNLRAQSDDDIDPSMTCLEGTSSDTSCVFSIL</sequence>
<evidence type="ECO:0000313" key="3">
    <source>
        <dbReference type="Proteomes" id="UP000008311"/>
    </source>
</evidence>
<reference evidence="3" key="1">
    <citation type="journal article" date="2010" name="Nat. Biotechnol.">
        <title>Draft genome sequence of the oilseed species Ricinus communis.</title>
        <authorList>
            <person name="Chan A.P."/>
            <person name="Crabtree J."/>
            <person name="Zhao Q."/>
            <person name="Lorenzi H."/>
            <person name="Orvis J."/>
            <person name="Puiu D."/>
            <person name="Melake-Berhan A."/>
            <person name="Jones K.M."/>
            <person name="Redman J."/>
            <person name="Chen G."/>
            <person name="Cahoon E.B."/>
            <person name="Gedil M."/>
            <person name="Stanke M."/>
            <person name="Haas B.J."/>
            <person name="Wortman J.R."/>
            <person name="Fraser-Liggett C.M."/>
            <person name="Ravel J."/>
            <person name="Rabinowicz P.D."/>
        </authorList>
    </citation>
    <scope>NUCLEOTIDE SEQUENCE [LARGE SCALE GENOMIC DNA]</scope>
    <source>
        <strain evidence="3">cv. Hale</strain>
    </source>
</reference>
<gene>
    <name evidence="2" type="ORF">RCOM_1173770</name>
</gene>
<dbReference type="AlphaFoldDB" id="B9RVX3"/>
<protein>
    <submittedName>
        <fullName evidence="2">Uncharacterized protein</fullName>
    </submittedName>
</protein>
<evidence type="ECO:0000256" key="1">
    <source>
        <dbReference type="SAM" id="MobiDB-lite"/>
    </source>
</evidence>
<feature type="compositionally biased region" description="Basic and acidic residues" evidence="1">
    <location>
        <begin position="42"/>
        <end position="51"/>
    </location>
</feature>
<proteinExistence type="predicted"/>
<accession>B9RVX3</accession>
<dbReference type="EMBL" id="EQ973822">
    <property type="protein sequence ID" value="EEF44410.1"/>
    <property type="molecule type" value="Genomic_DNA"/>
</dbReference>
<name>B9RVX3_RICCO</name>
<evidence type="ECO:0000313" key="2">
    <source>
        <dbReference type="EMBL" id="EEF44410.1"/>
    </source>
</evidence>
<dbReference type="Proteomes" id="UP000008311">
    <property type="component" value="Unassembled WGS sequence"/>
</dbReference>